<feature type="chain" id="PRO_5047063528" description="Cystatin domain-containing protein" evidence="3">
    <location>
        <begin position="20"/>
        <end position="125"/>
    </location>
</feature>
<name>A0ABU6ZAX9_9FABA</name>
<protein>
    <recommendedName>
        <fullName evidence="4">Cystatin domain-containing protein</fullName>
    </recommendedName>
</protein>
<dbReference type="PANTHER" id="PTHR47364:SF2">
    <property type="entry name" value="CYSTEINE PROTEINASE INHIBITOR 5"/>
    <property type="match status" value="1"/>
</dbReference>
<organism evidence="5 6">
    <name type="scientific">Stylosanthes scabra</name>
    <dbReference type="NCBI Taxonomy" id="79078"/>
    <lineage>
        <taxon>Eukaryota</taxon>
        <taxon>Viridiplantae</taxon>
        <taxon>Streptophyta</taxon>
        <taxon>Embryophyta</taxon>
        <taxon>Tracheophyta</taxon>
        <taxon>Spermatophyta</taxon>
        <taxon>Magnoliopsida</taxon>
        <taxon>eudicotyledons</taxon>
        <taxon>Gunneridae</taxon>
        <taxon>Pentapetalae</taxon>
        <taxon>rosids</taxon>
        <taxon>fabids</taxon>
        <taxon>Fabales</taxon>
        <taxon>Fabaceae</taxon>
        <taxon>Papilionoideae</taxon>
        <taxon>50 kb inversion clade</taxon>
        <taxon>dalbergioids sensu lato</taxon>
        <taxon>Dalbergieae</taxon>
        <taxon>Pterocarpus clade</taxon>
        <taxon>Stylosanthes</taxon>
    </lineage>
</organism>
<dbReference type="Proteomes" id="UP001341840">
    <property type="component" value="Unassembled WGS sequence"/>
</dbReference>
<evidence type="ECO:0000256" key="2">
    <source>
        <dbReference type="ARBA" id="ARBA00022704"/>
    </source>
</evidence>
<reference evidence="5 6" key="1">
    <citation type="journal article" date="2023" name="Plants (Basel)">
        <title>Bridging the Gap: Combining Genomics and Transcriptomics Approaches to Understand Stylosanthes scabra, an Orphan Legume from the Brazilian Caatinga.</title>
        <authorList>
            <person name="Ferreira-Neto J.R.C."/>
            <person name="da Silva M.D."/>
            <person name="Binneck E."/>
            <person name="de Melo N.F."/>
            <person name="da Silva R.H."/>
            <person name="de Melo A.L.T.M."/>
            <person name="Pandolfi V."/>
            <person name="Bustamante F.O."/>
            <person name="Brasileiro-Vidal A.C."/>
            <person name="Benko-Iseppon A.M."/>
        </authorList>
    </citation>
    <scope>NUCLEOTIDE SEQUENCE [LARGE SCALE GENOMIC DNA]</scope>
    <source>
        <tissue evidence="5">Leaves</tissue>
    </source>
</reference>
<dbReference type="Pfam" id="PF16845">
    <property type="entry name" value="SQAPI"/>
    <property type="match status" value="1"/>
</dbReference>
<dbReference type="Gene3D" id="3.10.450.10">
    <property type="match status" value="1"/>
</dbReference>
<evidence type="ECO:0000256" key="3">
    <source>
        <dbReference type="SAM" id="SignalP"/>
    </source>
</evidence>
<dbReference type="SUPFAM" id="SSF54403">
    <property type="entry name" value="Cystatin/monellin"/>
    <property type="match status" value="1"/>
</dbReference>
<keyword evidence="3" id="KW-0732">Signal</keyword>
<dbReference type="PANTHER" id="PTHR47364">
    <property type="entry name" value="CYSTEINE PROTEINASE INHIBITOR 5"/>
    <property type="match status" value="1"/>
</dbReference>
<feature type="domain" description="Cystatin" evidence="4">
    <location>
        <begin position="36"/>
        <end position="121"/>
    </location>
</feature>
<keyword evidence="2" id="KW-0789">Thiol protease inhibitor</keyword>
<evidence type="ECO:0000256" key="1">
    <source>
        <dbReference type="ARBA" id="ARBA00022690"/>
    </source>
</evidence>
<dbReference type="InterPro" id="IPR046350">
    <property type="entry name" value="Cystatin_sf"/>
</dbReference>
<dbReference type="CDD" id="cd00042">
    <property type="entry name" value="CY"/>
    <property type="match status" value="1"/>
</dbReference>
<keyword evidence="1" id="KW-0646">Protease inhibitor</keyword>
<proteinExistence type="predicted"/>
<evidence type="ECO:0000259" key="4">
    <source>
        <dbReference type="Pfam" id="PF16845"/>
    </source>
</evidence>
<gene>
    <name evidence="5" type="ORF">PIB30_036276</name>
</gene>
<accession>A0ABU6ZAX9</accession>
<evidence type="ECO:0000313" key="5">
    <source>
        <dbReference type="EMBL" id="MED6219495.1"/>
    </source>
</evidence>
<sequence length="125" mass="13730">MRLQCHVVFLLLALTAAAGEDSRKEASGSKGGWTPIKDLSDPEVERIGEFAITEHNSRLPVILLKLQRILKGETQVVAGPSCRNYRLLLSASSSSHTGIYEAIVSRNPEMLKSLTLTSFKLIHQS</sequence>
<dbReference type="InterPro" id="IPR000010">
    <property type="entry name" value="Cystatin_dom"/>
</dbReference>
<dbReference type="EMBL" id="JASCZI010272037">
    <property type="protein sequence ID" value="MED6219495.1"/>
    <property type="molecule type" value="Genomic_DNA"/>
</dbReference>
<feature type="signal peptide" evidence="3">
    <location>
        <begin position="1"/>
        <end position="19"/>
    </location>
</feature>
<comment type="caution">
    <text evidence="5">The sequence shown here is derived from an EMBL/GenBank/DDBJ whole genome shotgun (WGS) entry which is preliminary data.</text>
</comment>
<keyword evidence="6" id="KW-1185">Reference proteome</keyword>
<evidence type="ECO:0000313" key="6">
    <source>
        <dbReference type="Proteomes" id="UP001341840"/>
    </source>
</evidence>